<protein>
    <submittedName>
        <fullName evidence="3">Uncharacterized protein</fullName>
    </submittedName>
</protein>
<gene>
    <name evidence="3" type="ORF">FPCIR_10086</name>
</gene>
<dbReference type="EMBL" id="JAAOAS010000286">
    <property type="protein sequence ID" value="KAF5581573.1"/>
    <property type="molecule type" value="Genomic_DNA"/>
</dbReference>
<sequence>MEKQLREIKMDNMQDRLDSLELRFEELANNLAHLSAKQLSKQCISCMEDIRSFATDCLIENTDRYLTCFDRKEFIKYARDTRRLMSFDVDTENMIECNSSIDAGHHRQMTEEERGDRFISLKASVPPAKLCVPPYNAHELFVKLAGNFRDFAIRELEYHGQPYVPHPNANSQPPPPYESQGRGLQNQGSSQPVAAAIPSVGSSFAGGASFVSIATEMSGDEESKEQHFKAWAERQAQEYEKHLQLPVAPHVIADALHHNLNAQYNRSALPLGLQLYRLCPVEGGSGYWPKEAVIPDLAPGRDPNSGFADGDIEVLTTTRGRLRDVNWASGPVLAKEVPTPHPLLPEWMGAIQKHANEELKEFGLVVAWRYHGTEAWMDRYGHLVLEV</sequence>
<dbReference type="OrthoDB" id="5092239at2759"/>
<proteinExistence type="predicted"/>
<name>A0A8H5NYG6_9HYPO</name>
<accession>A0A8H5NYG6</accession>
<evidence type="ECO:0000256" key="1">
    <source>
        <dbReference type="SAM" id="Coils"/>
    </source>
</evidence>
<dbReference type="AlphaFoldDB" id="A0A8H5NYG6"/>
<reference evidence="3 4" key="1">
    <citation type="submission" date="2020-05" db="EMBL/GenBank/DDBJ databases">
        <title>Identification and distribution of gene clusters putatively required for synthesis of sphingolipid metabolism inhibitors in phylogenetically diverse species of the filamentous fungus Fusarium.</title>
        <authorList>
            <person name="Kim H.-S."/>
            <person name="Busman M."/>
            <person name="Brown D.W."/>
            <person name="Divon H."/>
            <person name="Uhlig S."/>
            <person name="Proctor R.H."/>
        </authorList>
    </citation>
    <scope>NUCLEOTIDE SEQUENCE [LARGE SCALE GENOMIC DNA]</scope>
    <source>
        <strain evidence="3 4">NRRL 36939</strain>
    </source>
</reference>
<feature type="compositionally biased region" description="Polar residues" evidence="2">
    <location>
        <begin position="182"/>
        <end position="192"/>
    </location>
</feature>
<evidence type="ECO:0000313" key="3">
    <source>
        <dbReference type="EMBL" id="KAF5581573.1"/>
    </source>
</evidence>
<comment type="caution">
    <text evidence="3">The sequence shown here is derived from an EMBL/GenBank/DDBJ whole genome shotgun (WGS) entry which is preliminary data.</text>
</comment>
<organism evidence="3 4">
    <name type="scientific">Fusarium pseudocircinatum</name>
    <dbReference type="NCBI Taxonomy" id="56676"/>
    <lineage>
        <taxon>Eukaryota</taxon>
        <taxon>Fungi</taxon>
        <taxon>Dikarya</taxon>
        <taxon>Ascomycota</taxon>
        <taxon>Pezizomycotina</taxon>
        <taxon>Sordariomycetes</taxon>
        <taxon>Hypocreomycetidae</taxon>
        <taxon>Hypocreales</taxon>
        <taxon>Nectriaceae</taxon>
        <taxon>Fusarium</taxon>
        <taxon>Fusarium fujikuroi species complex</taxon>
    </lineage>
</organism>
<dbReference type="Proteomes" id="UP000546213">
    <property type="component" value="Unassembled WGS sequence"/>
</dbReference>
<keyword evidence="4" id="KW-1185">Reference proteome</keyword>
<feature type="coiled-coil region" evidence="1">
    <location>
        <begin position="3"/>
        <end position="37"/>
    </location>
</feature>
<evidence type="ECO:0000313" key="4">
    <source>
        <dbReference type="Proteomes" id="UP000546213"/>
    </source>
</evidence>
<evidence type="ECO:0000256" key="2">
    <source>
        <dbReference type="SAM" id="MobiDB-lite"/>
    </source>
</evidence>
<feature type="region of interest" description="Disordered" evidence="2">
    <location>
        <begin position="162"/>
        <end position="192"/>
    </location>
</feature>
<keyword evidence="1" id="KW-0175">Coiled coil</keyword>